<feature type="region of interest" description="Disordered" evidence="1">
    <location>
        <begin position="163"/>
        <end position="185"/>
    </location>
</feature>
<name>A0ABQ9I5L4_9NEOP</name>
<feature type="region of interest" description="Disordered" evidence="1">
    <location>
        <begin position="280"/>
        <end position="332"/>
    </location>
</feature>
<accession>A0ABQ9I5L4</accession>
<dbReference type="EMBL" id="JARBHB010000002">
    <property type="protein sequence ID" value="KAJ8891772.1"/>
    <property type="molecule type" value="Genomic_DNA"/>
</dbReference>
<dbReference type="Proteomes" id="UP001159363">
    <property type="component" value="Chromosome 2"/>
</dbReference>
<evidence type="ECO:0000256" key="1">
    <source>
        <dbReference type="SAM" id="MobiDB-lite"/>
    </source>
</evidence>
<evidence type="ECO:0000313" key="2">
    <source>
        <dbReference type="EMBL" id="KAJ8891772.1"/>
    </source>
</evidence>
<gene>
    <name evidence="2" type="ORF">PR048_004325</name>
</gene>
<protein>
    <submittedName>
        <fullName evidence="2">Uncharacterized protein</fullName>
    </submittedName>
</protein>
<organism evidence="2 3">
    <name type="scientific">Dryococelus australis</name>
    <dbReference type="NCBI Taxonomy" id="614101"/>
    <lineage>
        <taxon>Eukaryota</taxon>
        <taxon>Metazoa</taxon>
        <taxon>Ecdysozoa</taxon>
        <taxon>Arthropoda</taxon>
        <taxon>Hexapoda</taxon>
        <taxon>Insecta</taxon>
        <taxon>Pterygota</taxon>
        <taxon>Neoptera</taxon>
        <taxon>Polyneoptera</taxon>
        <taxon>Phasmatodea</taxon>
        <taxon>Verophasmatodea</taxon>
        <taxon>Anareolatae</taxon>
        <taxon>Phasmatidae</taxon>
        <taxon>Eurycanthinae</taxon>
        <taxon>Dryococelus</taxon>
    </lineage>
</organism>
<evidence type="ECO:0000313" key="3">
    <source>
        <dbReference type="Proteomes" id="UP001159363"/>
    </source>
</evidence>
<comment type="caution">
    <text evidence="2">The sequence shown here is derived from an EMBL/GenBank/DDBJ whole genome shotgun (WGS) entry which is preliminary data.</text>
</comment>
<feature type="region of interest" description="Disordered" evidence="1">
    <location>
        <begin position="651"/>
        <end position="677"/>
    </location>
</feature>
<keyword evidence="3" id="KW-1185">Reference proteome</keyword>
<reference evidence="2 3" key="1">
    <citation type="submission" date="2023-02" db="EMBL/GenBank/DDBJ databases">
        <title>LHISI_Scaffold_Assembly.</title>
        <authorList>
            <person name="Stuart O.P."/>
            <person name="Cleave R."/>
            <person name="Magrath M.J.L."/>
            <person name="Mikheyev A.S."/>
        </authorList>
    </citation>
    <scope>NUCLEOTIDE SEQUENCE [LARGE SCALE GENOMIC DNA]</scope>
    <source>
        <strain evidence="2">Daus_M_001</strain>
        <tissue evidence="2">Leg muscle</tissue>
    </source>
</reference>
<proteinExistence type="predicted"/>
<sequence length="990" mass="109669">MGHFRESIRGDLNTPADRPCLSVRPWRGTSSFRFPSSGHLCTTPQPVQNYSILWPTGQAYLALISTLEAEKRGSDKGYTTTHVKRAIAAKLRVLNWCEAFSRIFSSQVTAHTRIRVRKICVHRELQPCAQQYGGKVFGQSQPAVDEVASKEWPRKFRFSVHNISRGSPQLSRPNQTTNLASTTSRKAPVRKFQNEVWRPDLELTTRSATRSSNSESSCTWTSTLHEFRFLSHTIYRPTRKLSVFENKTYGAAPEWGGGRGKRETPEKACRLEASSGTIHTCENPGVARPGIEPGSPWWEASSLTNQPPRPQRRGTREDQGEPGSIPDGVKIVPDDAAGRRAFSGISRFPRSFHSGDAAFSPRFTLVGYQDILAKRRPENISTTTRPFTSWRESREVAAEFPTHDHGQMRRDDKPRTRAGVPTHNATVTNVCLSLAGWRDVRPRLAREGGAKAPPGRPLKPPRAPHGQFCPRLAFGRSWIQLQGQPHRELTTLQVKCWCDSLTHCGGRCSFTGILAQLRVSQLHALLQEGTPDLERLNSHSTSHNTPLNMPAVLHNDFYRLDISYSLFTCKLRISTINDRPTFTQQLAWHAPRTLVACSKTSKVERPISSETVAQRNVAEFQYSCSEIASFRVGNTASQSKGVTSRQWQVSVSQGRRGVGRGHSRHIERPLGHSCHTSSGELADGISQLPGVLEEAATDLEAGVQTTPKGAKDTGEDMLREGTDSCDKVGPEFFGCARVVAVDLTGRHSLVCCAADDTISLVEHRLNARDRCTHTMRRGSILLKVSIAALILRQLFRKTIENVFDPTSRGAVCWCAAGMGRGRFWVRIPGKVSVLKLGYKLVCKPSSPSGRGAAAMGVHTSESCSRPLSYALRPEYVPLIEGVLTALTRGALRQLRGARLAPEAEQQGHVPQPTIKLLHTTSQALPNSPQHFYRATHVAVVQSTKTWLPAKLERGGVYSFTPPPLPHLLHATQREGMLEIFQQLLTNVILP</sequence>